<keyword evidence="2" id="KW-0067">ATP-binding</keyword>
<evidence type="ECO:0000259" key="4">
    <source>
        <dbReference type="SMART" id="SM00534"/>
    </source>
</evidence>
<dbReference type="RefSeq" id="WP_083008849.1">
    <property type="nucleotide sequence ID" value="NZ_CP060015.1"/>
</dbReference>
<dbReference type="SUPFAM" id="SSF52540">
    <property type="entry name" value="P-loop containing nucleoside triphosphate hydrolases"/>
    <property type="match status" value="1"/>
</dbReference>
<dbReference type="InterPro" id="IPR045076">
    <property type="entry name" value="MutS"/>
</dbReference>
<dbReference type="Gene3D" id="3.40.50.300">
    <property type="entry name" value="P-loop containing nucleotide triphosphate hydrolases"/>
    <property type="match status" value="1"/>
</dbReference>
<evidence type="ECO:0000256" key="1">
    <source>
        <dbReference type="ARBA" id="ARBA00022741"/>
    </source>
</evidence>
<keyword evidence="3" id="KW-0238">DNA-binding</keyword>
<comment type="caution">
    <text evidence="5">The sequence shown here is derived from an EMBL/GenBank/DDBJ whole genome shotgun (WGS) entry which is preliminary data.</text>
</comment>
<protein>
    <submittedName>
        <fullName evidence="5">DNA mismatch repair protein MutS</fullName>
    </submittedName>
</protein>
<dbReference type="InterPro" id="IPR000432">
    <property type="entry name" value="DNA_mismatch_repair_MutS_C"/>
</dbReference>
<evidence type="ECO:0000256" key="2">
    <source>
        <dbReference type="ARBA" id="ARBA00022840"/>
    </source>
</evidence>
<name>A0ABX3SY05_MYCMA</name>
<dbReference type="InterPro" id="IPR027417">
    <property type="entry name" value="P-loop_NTPase"/>
</dbReference>
<evidence type="ECO:0000313" key="5">
    <source>
        <dbReference type="EMBL" id="ORA85442.1"/>
    </source>
</evidence>
<keyword evidence="6" id="KW-1185">Reference proteome</keyword>
<dbReference type="SMART" id="SM00534">
    <property type="entry name" value="MUTSac"/>
    <property type="match status" value="1"/>
</dbReference>
<dbReference type="PANTHER" id="PTHR11361:SF34">
    <property type="entry name" value="DNA MISMATCH REPAIR PROTEIN MSH1, MITOCHONDRIAL"/>
    <property type="match status" value="1"/>
</dbReference>
<dbReference type="PANTHER" id="PTHR11361">
    <property type="entry name" value="DNA MISMATCH REPAIR PROTEIN MUTS FAMILY MEMBER"/>
    <property type="match status" value="1"/>
</dbReference>
<keyword evidence="1" id="KW-0547">Nucleotide-binding</keyword>
<dbReference type="Pfam" id="PF00488">
    <property type="entry name" value="MutS_V"/>
    <property type="match status" value="1"/>
</dbReference>
<organism evidence="5 6">
    <name type="scientific">Mycobacterium malmoense</name>
    <dbReference type="NCBI Taxonomy" id="1780"/>
    <lineage>
        <taxon>Bacteria</taxon>
        <taxon>Bacillati</taxon>
        <taxon>Actinomycetota</taxon>
        <taxon>Actinomycetes</taxon>
        <taxon>Mycobacteriales</taxon>
        <taxon>Mycobacteriaceae</taxon>
        <taxon>Mycobacterium</taxon>
    </lineage>
</organism>
<dbReference type="Proteomes" id="UP000243140">
    <property type="component" value="Unassembled WGS sequence"/>
</dbReference>
<proteinExistence type="predicted"/>
<evidence type="ECO:0000313" key="6">
    <source>
        <dbReference type="Proteomes" id="UP000243140"/>
    </source>
</evidence>
<accession>A0ABX3SY05</accession>
<sequence length="511" mass="57594">MAGFTSILGPDVDGMRGADIPPPDCLADLHLDQIVAAVTAGYGDSDIASIFYTPLHDVPTVEYRQQVFRDLENEETRSPIQNFVEGMRAMRGRLHVARNAWHRLQRQGWLVAAIESYCHTVALLRDDLAHVRPRSRGLCNFGEHVTRYVTSEAFTTLVADTESMRDQLRKVRYTVHIEGLRVHVEKFDGQNDYSSAVAETFERFATESSKDYRVALPEFKDMNHIEEQILGCVAELHPEVFTLLGDFCRRYEHFIEPVVARFEHEIQFYLAYLAFVQRFTAAGLAFTYPRVTQEPGVVDARDAFDLALAINAVQDERRLVTNDFHLTESERIFVVTGPNQGGKTTFARTIGQCAYLTSIGCPIPASDARLTLPDQIFTHFERQEDLSTLHGKLDNELVRIHDILSRATDASIIIMNESFSSTTVNDALLIGREVLERIIQLRCVAVYVSFLDELSTLDPACVSMVGEVAQDDPTRRTFKFTRRPADGLAYAAALADKYGLSYEALGRRISQ</sequence>
<dbReference type="EMBL" id="MVHV01000001">
    <property type="protein sequence ID" value="ORA85442.1"/>
    <property type="molecule type" value="Genomic_DNA"/>
</dbReference>
<evidence type="ECO:0000256" key="3">
    <source>
        <dbReference type="ARBA" id="ARBA00023125"/>
    </source>
</evidence>
<feature type="domain" description="DNA mismatch repair proteins mutS family" evidence="4">
    <location>
        <begin position="330"/>
        <end position="511"/>
    </location>
</feature>
<gene>
    <name evidence="5" type="ORF">BST29_00860</name>
</gene>
<reference evidence="5 6" key="1">
    <citation type="submission" date="2017-02" db="EMBL/GenBank/DDBJ databases">
        <title>The new phylogeny of genus Mycobacterium.</title>
        <authorList>
            <person name="Tortoli E."/>
            <person name="Trovato A."/>
            <person name="Cirillo D.M."/>
        </authorList>
    </citation>
    <scope>NUCLEOTIDE SEQUENCE [LARGE SCALE GENOMIC DNA]</scope>
    <source>
        <strain evidence="5 6">IP1130001</strain>
    </source>
</reference>